<evidence type="ECO:0000313" key="2">
    <source>
        <dbReference type="EMBL" id="MBK1883448.1"/>
    </source>
</evidence>
<feature type="transmembrane region" description="Helical" evidence="1">
    <location>
        <begin position="47"/>
        <end position="69"/>
    </location>
</feature>
<dbReference type="AlphaFoldDB" id="A0A934VX42"/>
<feature type="transmembrane region" description="Helical" evidence="1">
    <location>
        <begin position="104"/>
        <end position="128"/>
    </location>
</feature>
<keyword evidence="1" id="KW-0812">Transmembrane</keyword>
<gene>
    <name evidence="2" type="ORF">JIN85_13560</name>
</gene>
<organism evidence="2 3">
    <name type="scientific">Luteolibacter pohnpeiensis</name>
    <dbReference type="NCBI Taxonomy" id="454153"/>
    <lineage>
        <taxon>Bacteria</taxon>
        <taxon>Pseudomonadati</taxon>
        <taxon>Verrucomicrobiota</taxon>
        <taxon>Verrucomicrobiia</taxon>
        <taxon>Verrucomicrobiales</taxon>
        <taxon>Verrucomicrobiaceae</taxon>
        <taxon>Luteolibacter</taxon>
    </lineage>
</organism>
<protein>
    <submittedName>
        <fullName evidence="2">Uncharacterized protein</fullName>
    </submittedName>
</protein>
<proteinExistence type="predicted"/>
<dbReference type="RefSeq" id="WP_200271609.1">
    <property type="nucleotide sequence ID" value="NZ_JAENIJ010000021.1"/>
</dbReference>
<feature type="transmembrane region" description="Helical" evidence="1">
    <location>
        <begin position="7"/>
        <end position="27"/>
    </location>
</feature>
<dbReference type="EMBL" id="JAENIJ010000021">
    <property type="protein sequence ID" value="MBK1883448.1"/>
    <property type="molecule type" value="Genomic_DNA"/>
</dbReference>
<sequence>MKQIAVILGFPYLAPTIAHLAAVHLWSLATEAPHSTATFFGGQVPDYYIIAPIILFIQILIGIPGSLIIKRSASRRTAIPCCAVMSGLPFAFLATSGGPEQLTLWSLLPILGIAGLFGLGSCVSYYFLYHQRQKKTEQVAGGTQLKPVPDP</sequence>
<comment type="caution">
    <text evidence="2">The sequence shown here is derived from an EMBL/GenBank/DDBJ whole genome shotgun (WGS) entry which is preliminary data.</text>
</comment>
<evidence type="ECO:0000256" key="1">
    <source>
        <dbReference type="SAM" id="Phobius"/>
    </source>
</evidence>
<name>A0A934VX42_9BACT</name>
<evidence type="ECO:0000313" key="3">
    <source>
        <dbReference type="Proteomes" id="UP000603141"/>
    </source>
</evidence>
<dbReference type="Proteomes" id="UP000603141">
    <property type="component" value="Unassembled WGS sequence"/>
</dbReference>
<accession>A0A934VX42</accession>
<reference evidence="2" key="1">
    <citation type="submission" date="2021-01" db="EMBL/GenBank/DDBJ databases">
        <title>Modified the classification status of verrucomicrobia.</title>
        <authorList>
            <person name="Feng X."/>
        </authorList>
    </citation>
    <scope>NUCLEOTIDE SEQUENCE</scope>
    <source>
        <strain evidence="2">KCTC 22041</strain>
    </source>
</reference>
<keyword evidence="3" id="KW-1185">Reference proteome</keyword>
<keyword evidence="1" id="KW-0472">Membrane</keyword>
<keyword evidence="1" id="KW-1133">Transmembrane helix</keyword>
<feature type="transmembrane region" description="Helical" evidence="1">
    <location>
        <begin position="78"/>
        <end position="98"/>
    </location>
</feature>